<dbReference type="Pfam" id="PF07998">
    <property type="entry name" value="Peptidase_M54"/>
    <property type="match status" value="1"/>
</dbReference>
<dbReference type="Gene3D" id="3.40.390.10">
    <property type="entry name" value="Collagenase (Catalytic Domain)"/>
    <property type="match status" value="1"/>
</dbReference>
<reference evidence="7 8" key="1">
    <citation type="submission" date="2019-07" db="EMBL/GenBank/DDBJ databases">
        <title>Flavobacterium sp. nov., isolated from glacier ice.</title>
        <authorList>
            <person name="Liu Q."/>
            <person name="Xin Y.-H."/>
        </authorList>
    </citation>
    <scope>NUCLEOTIDE SEQUENCE [LARGE SCALE GENOMIC DNA]</scope>
    <source>
        <strain evidence="7 8">ZT4R6</strain>
    </source>
</reference>
<gene>
    <name evidence="7" type="ORF">FMM05_05865</name>
</gene>
<dbReference type="PANTHER" id="PTHR15910">
    <property type="entry name" value="ARCHAEMETZINCIN"/>
    <property type="match status" value="1"/>
</dbReference>
<keyword evidence="3" id="KW-0479">Metal-binding</keyword>
<evidence type="ECO:0000256" key="4">
    <source>
        <dbReference type="ARBA" id="ARBA00022801"/>
    </source>
</evidence>
<dbReference type="InterPro" id="IPR024079">
    <property type="entry name" value="MetalloPept_cat_dom_sf"/>
</dbReference>
<proteinExistence type="predicted"/>
<dbReference type="AlphaFoldDB" id="A0A552V5J2"/>
<sequence>MGSKLIMKPSLYLLAFAFILLSCLKEKTITKETVVGVIPYEGISAKKVQDLKNAIEEYYGVSVQILPRQDLPQSAFITIKSPRYRADSLIKIQQRAIPKGVDYILGLTDKDISVTKRNSDGSVKMPLWRYNDFGIMGLAYCPGNSCVVSGFRLKHKSKDIYFGRFKKVVIHELGHNFGLPHCSDKKCVMTDAVESIKTVDNANPALCASCKKKIQ</sequence>
<evidence type="ECO:0000256" key="6">
    <source>
        <dbReference type="ARBA" id="ARBA00023049"/>
    </source>
</evidence>
<protein>
    <submittedName>
        <fullName evidence="7">Matrixin family metalloprotease</fullName>
    </submittedName>
</protein>
<evidence type="ECO:0000256" key="1">
    <source>
        <dbReference type="ARBA" id="ARBA00001947"/>
    </source>
</evidence>
<keyword evidence="4" id="KW-0378">Hydrolase</keyword>
<keyword evidence="6 7" id="KW-0482">Metalloprotease</keyword>
<dbReference type="SUPFAM" id="SSF55486">
    <property type="entry name" value="Metalloproteases ('zincins'), catalytic domain"/>
    <property type="match status" value="1"/>
</dbReference>
<evidence type="ECO:0000313" key="8">
    <source>
        <dbReference type="Proteomes" id="UP000320643"/>
    </source>
</evidence>
<dbReference type="GO" id="GO:0006508">
    <property type="term" value="P:proteolysis"/>
    <property type="evidence" value="ECO:0007669"/>
    <property type="project" value="UniProtKB-KW"/>
</dbReference>
<name>A0A552V5J2_9FLAO</name>
<keyword evidence="5" id="KW-0862">Zinc</keyword>
<dbReference type="RefSeq" id="WP_143372410.1">
    <property type="nucleotide sequence ID" value="NZ_VJVZ01000003.1"/>
</dbReference>
<keyword evidence="8" id="KW-1185">Reference proteome</keyword>
<evidence type="ECO:0000256" key="3">
    <source>
        <dbReference type="ARBA" id="ARBA00022723"/>
    </source>
</evidence>
<keyword evidence="2 7" id="KW-0645">Protease</keyword>
<comment type="caution">
    <text evidence="7">The sequence shown here is derived from an EMBL/GenBank/DDBJ whole genome shotgun (WGS) entry which is preliminary data.</text>
</comment>
<evidence type="ECO:0000256" key="5">
    <source>
        <dbReference type="ARBA" id="ARBA00022833"/>
    </source>
</evidence>
<accession>A0A552V5J2</accession>
<dbReference type="OrthoDB" id="981600at2"/>
<comment type="cofactor">
    <cofactor evidence="1">
        <name>Zn(2+)</name>
        <dbReference type="ChEBI" id="CHEBI:29105"/>
    </cofactor>
</comment>
<dbReference type="Proteomes" id="UP000320643">
    <property type="component" value="Unassembled WGS sequence"/>
</dbReference>
<dbReference type="GO" id="GO:0008237">
    <property type="term" value="F:metallopeptidase activity"/>
    <property type="evidence" value="ECO:0007669"/>
    <property type="project" value="UniProtKB-KW"/>
</dbReference>
<dbReference type="EMBL" id="VJVZ01000003">
    <property type="protein sequence ID" value="TRW25746.1"/>
    <property type="molecule type" value="Genomic_DNA"/>
</dbReference>
<dbReference type="PROSITE" id="PS51257">
    <property type="entry name" value="PROKAR_LIPOPROTEIN"/>
    <property type="match status" value="1"/>
</dbReference>
<dbReference type="GO" id="GO:0046872">
    <property type="term" value="F:metal ion binding"/>
    <property type="evidence" value="ECO:0007669"/>
    <property type="project" value="UniProtKB-KW"/>
</dbReference>
<evidence type="ECO:0000256" key="2">
    <source>
        <dbReference type="ARBA" id="ARBA00022670"/>
    </source>
</evidence>
<evidence type="ECO:0000313" key="7">
    <source>
        <dbReference type="EMBL" id="TRW25746.1"/>
    </source>
</evidence>
<dbReference type="InterPro" id="IPR012962">
    <property type="entry name" value="Pept_M54_archaemetzincn"/>
</dbReference>
<dbReference type="PANTHER" id="PTHR15910:SF1">
    <property type="entry name" value="ARCHAEMETZINCIN-2"/>
    <property type="match status" value="1"/>
</dbReference>
<organism evidence="7 8">
    <name type="scientific">Flavobacterium zepuense</name>
    <dbReference type="NCBI Taxonomy" id="2593302"/>
    <lineage>
        <taxon>Bacteria</taxon>
        <taxon>Pseudomonadati</taxon>
        <taxon>Bacteroidota</taxon>
        <taxon>Flavobacteriia</taxon>
        <taxon>Flavobacteriales</taxon>
        <taxon>Flavobacteriaceae</taxon>
        <taxon>Flavobacterium</taxon>
    </lineage>
</organism>
<dbReference type="CDD" id="cd11375">
    <property type="entry name" value="Peptidase_M54"/>
    <property type="match status" value="1"/>
</dbReference>